<dbReference type="PANTHER" id="PTHR30136:SF24">
    <property type="entry name" value="HTH-TYPE TRANSCRIPTIONAL REPRESSOR ALLR"/>
    <property type="match status" value="1"/>
</dbReference>
<dbReference type="PROSITE" id="PS51078">
    <property type="entry name" value="ICLR_ED"/>
    <property type="match status" value="1"/>
</dbReference>
<dbReference type="SUPFAM" id="SSF55781">
    <property type="entry name" value="GAF domain-like"/>
    <property type="match status" value="1"/>
</dbReference>
<protein>
    <recommendedName>
        <fullName evidence="1">IclR-ED domain-containing protein</fullName>
    </recommendedName>
</protein>
<name>A0ABP8EVA3_9MICO</name>
<dbReference type="PANTHER" id="PTHR30136">
    <property type="entry name" value="HELIX-TURN-HELIX TRANSCRIPTIONAL REGULATOR, ICLR FAMILY"/>
    <property type="match status" value="1"/>
</dbReference>
<dbReference type="Proteomes" id="UP001499841">
    <property type="component" value="Unassembled WGS sequence"/>
</dbReference>
<feature type="domain" description="IclR-ED" evidence="1">
    <location>
        <begin position="1"/>
        <end position="157"/>
    </location>
</feature>
<dbReference type="InterPro" id="IPR029016">
    <property type="entry name" value="GAF-like_dom_sf"/>
</dbReference>
<dbReference type="InterPro" id="IPR050707">
    <property type="entry name" value="HTH_MetabolicPath_Reg"/>
</dbReference>
<gene>
    <name evidence="2" type="ORF">GCM10022262_22200</name>
</gene>
<dbReference type="Gene3D" id="3.30.450.40">
    <property type="match status" value="1"/>
</dbReference>
<evidence type="ECO:0000259" key="1">
    <source>
        <dbReference type="PROSITE" id="PS51078"/>
    </source>
</evidence>
<evidence type="ECO:0000313" key="2">
    <source>
        <dbReference type="EMBL" id="GAA4287860.1"/>
    </source>
</evidence>
<reference evidence="3" key="1">
    <citation type="journal article" date="2019" name="Int. J. Syst. Evol. Microbiol.">
        <title>The Global Catalogue of Microorganisms (GCM) 10K type strain sequencing project: providing services to taxonomists for standard genome sequencing and annotation.</title>
        <authorList>
            <consortium name="The Broad Institute Genomics Platform"/>
            <consortium name="The Broad Institute Genome Sequencing Center for Infectious Disease"/>
            <person name="Wu L."/>
            <person name="Ma J."/>
        </authorList>
    </citation>
    <scope>NUCLEOTIDE SEQUENCE [LARGE SCALE GENOMIC DNA]</scope>
    <source>
        <strain evidence="3">JCM 17459</strain>
    </source>
</reference>
<evidence type="ECO:0000313" key="3">
    <source>
        <dbReference type="Proteomes" id="UP001499841"/>
    </source>
</evidence>
<keyword evidence="3" id="KW-1185">Reference proteome</keyword>
<sequence length="163" mass="17247">MQDLYEATHENVHLAVEDALEALYIEVISGHKSVRTETNIGRRAPLHATSVGKVILAFGGDDLLASVGETPLRQYTPYTVTNFRRLCQVVATVKEEQVAAVHSEFTIGVSSIAVPVFNSAGQFAAALTIVARAGTNYSRLVPALRTSASAIGRRLSPAVGGGA</sequence>
<organism evidence="2 3">
    <name type="scientific">Georgenia daeguensis</name>
    <dbReference type="NCBI Taxonomy" id="908355"/>
    <lineage>
        <taxon>Bacteria</taxon>
        <taxon>Bacillati</taxon>
        <taxon>Actinomycetota</taxon>
        <taxon>Actinomycetes</taxon>
        <taxon>Micrococcales</taxon>
        <taxon>Bogoriellaceae</taxon>
        <taxon>Georgenia</taxon>
    </lineage>
</organism>
<dbReference type="Pfam" id="PF01614">
    <property type="entry name" value="IclR_C"/>
    <property type="match status" value="1"/>
</dbReference>
<dbReference type="EMBL" id="BAABBA010000010">
    <property type="protein sequence ID" value="GAA4287860.1"/>
    <property type="molecule type" value="Genomic_DNA"/>
</dbReference>
<dbReference type="InterPro" id="IPR014757">
    <property type="entry name" value="Tscrpt_reg_IclR_C"/>
</dbReference>
<comment type="caution">
    <text evidence="2">The sequence shown here is derived from an EMBL/GenBank/DDBJ whole genome shotgun (WGS) entry which is preliminary data.</text>
</comment>
<accession>A0ABP8EVA3</accession>
<proteinExistence type="predicted"/>